<reference evidence="2 3" key="2">
    <citation type="submission" date="2020-03" db="EMBL/GenBank/DDBJ databases">
        <authorList>
            <person name="Ichikawa N."/>
            <person name="Kimura A."/>
            <person name="Kitahashi Y."/>
            <person name="Uohara A."/>
        </authorList>
    </citation>
    <scope>NUCLEOTIDE SEQUENCE [LARGE SCALE GENOMIC DNA]</scope>
    <source>
        <strain evidence="2 3">NBRC 105367</strain>
    </source>
</reference>
<reference evidence="2 3" key="1">
    <citation type="submission" date="2020-03" db="EMBL/GenBank/DDBJ databases">
        <title>Whole genome shotgun sequence of Phytohabitans suffuscus NBRC 105367.</title>
        <authorList>
            <person name="Komaki H."/>
            <person name="Tamura T."/>
        </authorList>
    </citation>
    <scope>NUCLEOTIDE SEQUENCE [LARGE SCALE GENOMIC DNA]</scope>
    <source>
        <strain evidence="2 3">NBRC 105367</strain>
    </source>
</reference>
<feature type="compositionally biased region" description="Pro residues" evidence="1">
    <location>
        <begin position="186"/>
        <end position="197"/>
    </location>
</feature>
<name>A0A6F8YA78_9ACTN</name>
<evidence type="ECO:0000313" key="2">
    <source>
        <dbReference type="EMBL" id="BCB83006.1"/>
    </source>
</evidence>
<protein>
    <submittedName>
        <fullName evidence="2">Uncharacterized protein</fullName>
    </submittedName>
</protein>
<sequence length="197" mass="20546">MSPAWILVVSGGGHHVPGLHEAVRSAAESLGAVRVEERDGRFVLVVPSGGVHPAAVAIRFPAVLAGRLVAAPDPVLLAIDHGTGPSRALRLAAALRGPAVEPPLTFALTEEAWRALSQGEDPVPLRDFRRFSIYDEDEVLEVWIRSPDIAGLPDPPADPGWSGPGGPAAPVDAEPGWSGPNEGVFGPPPGPDFPTDR</sequence>
<accession>A0A6F8YA78</accession>
<feature type="region of interest" description="Disordered" evidence="1">
    <location>
        <begin position="151"/>
        <end position="197"/>
    </location>
</feature>
<gene>
    <name evidence="2" type="ORF">Psuf_003190</name>
</gene>
<dbReference type="AlphaFoldDB" id="A0A6F8YA78"/>
<organism evidence="2 3">
    <name type="scientific">Phytohabitans suffuscus</name>
    <dbReference type="NCBI Taxonomy" id="624315"/>
    <lineage>
        <taxon>Bacteria</taxon>
        <taxon>Bacillati</taxon>
        <taxon>Actinomycetota</taxon>
        <taxon>Actinomycetes</taxon>
        <taxon>Micromonosporales</taxon>
        <taxon>Micromonosporaceae</taxon>
    </lineage>
</organism>
<dbReference type="Proteomes" id="UP000503011">
    <property type="component" value="Chromosome"/>
</dbReference>
<dbReference type="RefSeq" id="WP_173152975.1">
    <property type="nucleotide sequence ID" value="NZ_AP022871.1"/>
</dbReference>
<dbReference type="EMBL" id="AP022871">
    <property type="protein sequence ID" value="BCB83006.1"/>
    <property type="molecule type" value="Genomic_DNA"/>
</dbReference>
<dbReference type="KEGG" id="psuu:Psuf_003190"/>
<evidence type="ECO:0000256" key="1">
    <source>
        <dbReference type="SAM" id="MobiDB-lite"/>
    </source>
</evidence>
<evidence type="ECO:0000313" key="3">
    <source>
        <dbReference type="Proteomes" id="UP000503011"/>
    </source>
</evidence>
<proteinExistence type="predicted"/>
<keyword evidence="3" id="KW-1185">Reference proteome</keyword>